<dbReference type="OrthoDB" id="3209655at2"/>
<keyword evidence="4" id="KW-0788">Thiol protease</keyword>
<dbReference type="eggNOG" id="COG0791">
    <property type="taxonomic scope" value="Bacteria"/>
</dbReference>
<protein>
    <submittedName>
        <fullName evidence="8">NLP/P60 protein</fullName>
    </submittedName>
</protein>
<dbReference type="RefSeq" id="WP_013015532.1">
    <property type="nucleotide sequence ID" value="NC_013947.1"/>
</dbReference>
<evidence type="ECO:0000259" key="7">
    <source>
        <dbReference type="PROSITE" id="PS51935"/>
    </source>
</evidence>
<dbReference type="PROSITE" id="PS51935">
    <property type="entry name" value="NLPC_P60"/>
    <property type="match status" value="1"/>
</dbReference>
<evidence type="ECO:0000256" key="3">
    <source>
        <dbReference type="ARBA" id="ARBA00022801"/>
    </source>
</evidence>
<evidence type="ECO:0000256" key="1">
    <source>
        <dbReference type="ARBA" id="ARBA00007074"/>
    </source>
</evidence>
<dbReference type="AlphaFoldDB" id="D3Q2Z1"/>
<organism evidence="8 9">
    <name type="scientific">Stackebrandtia nassauensis (strain DSM 44728 / CIP 108903 / NRRL B-16338 / NBRC 102104 / LLR-40K-21)</name>
    <dbReference type="NCBI Taxonomy" id="446470"/>
    <lineage>
        <taxon>Bacteria</taxon>
        <taxon>Bacillati</taxon>
        <taxon>Actinomycetota</taxon>
        <taxon>Actinomycetes</taxon>
        <taxon>Glycomycetales</taxon>
        <taxon>Glycomycetaceae</taxon>
        <taxon>Stackebrandtia</taxon>
    </lineage>
</organism>
<dbReference type="MEROPS" id="C40.007"/>
<dbReference type="Gene3D" id="1.20.120.330">
    <property type="entry name" value="Nucleotidyltransferases domain 2"/>
    <property type="match status" value="1"/>
</dbReference>
<dbReference type="InterPro" id="IPR038765">
    <property type="entry name" value="Papain-like_cys_pep_sf"/>
</dbReference>
<keyword evidence="9" id="KW-1185">Reference proteome</keyword>
<evidence type="ECO:0000256" key="4">
    <source>
        <dbReference type="ARBA" id="ARBA00022807"/>
    </source>
</evidence>
<dbReference type="PANTHER" id="PTHR47359:SF3">
    <property type="entry name" value="NLP_P60 DOMAIN-CONTAINING PROTEIN-RELATED"/>
    <property type="match status" value="1"/>
</dbReference>
<gene>
    <name evidence="8" type="ordered locus">Snas_0243</name>
</gene>
<evidence type="ECO:0000256" key="5">
    <source>
        <dbReference type="SAM" id="Coils"/>
    </source>
</evidence>
<dbReference type="KEGG" id="sna:Snas_0243"/>
<comment type="similarity">
    <text evidence="1">Belongs to the peptidase C40 family.</text>
</comment>
<name>D3Q2Z1_STANL</name>
<dbReference type="SUPFAM" id="SSF54001">
    <property type="entry name" value="Cysteine proteinases"/>
    <property type="match status" value="1"/>
</dbReference>
<dbReference type="GO" id="GO:0006508">
    <property type="term" value="P:proteolysis"/>
    <property type="evidence" value="ECO:0007669"/>
    <property type="project" value="UniProtKB-KW"/>
</dbReference>
<reference evidence="8 9" key="1">
    <citation type="journal article" date="2009" name="Stand. Genomic Sci.">
        <title>Complete genome sequence of Stackebrandtia nassauensis type strain (LLR-40K-21).</title>
        <authorList>
            <person name="Munk C."/>
            <person name="Lapidus A."/>
            <person name="Copeland A."/>
            <person name="Jando M."/>
            <person name="Mayilraj S."/>
            <person name="Glavina Del Rio T."/>
            <person name="Nolan M."/>
            <person name="Chen F."/>
            <person name="Lucas S."/>
            <person name="Tice H."/>
            <person name="Cheng J.F."/>
            <person name="Han C."/>
            <person name="Detter J.C."/>
            <person name="Bruce D."/>
            <person name="Goodwin L."/>
            <person name="Chain P."/>
            <person name="Pitluck S."/>
            <person name="Goker M."/>
            <person name="Ovchinikova G."/>
            <person name="Pati A."/>
            <person name="Ivanova N."/>
            <person name="Mavromatis K."/>
            <person name="Chen A."/>
            <person name="Palaniappan K."/>
            <person name="Land M."/>
            <person name="Hauser L."/>
            <person name="Chang Y.J."/>
            <person name="Jeffries C.D."/>
            <person name="Bristow J."/>
            <person name="Eisen J.A."/>
            <person name="Markowitz V."/>
            <person name="Hugenholtz P."/>
            <person name="Kyrpides N.C."/>
            <person name="Klenk H.P."/>
        </authorList>
    </citation>
    <scope>NUCLEOTIDE SEQUENCE [LARGE SCALE GENOMIC DNA]</scope>
    <source>
        <strain evidence="9">DSM 44728 / CIP 108903 / NRRL B-16338 / NBRC 102104 / LLR-40K-21</strain>
    </source>
</reference>
<feature type="coiled-coil region" evidence="5">
    <location>
        <begin position="38"/>
        <end position="93"/>
    </location>
</feature>
<feature type="compositionally biased region" description="Basic and acidic residues" evidence="6">
    <location>
        <begin position="155"/>
        <end position="173"/>
    </location>
</feature>
<evidence type="ECO:0000256" key="6">
    <source>
        <dbReference type="SAM" id="MobiDB-lite"/>
    </source>
</evidence>
<dbReference type="GO" id="GO:0008234">
    <property type="term" value="F:cysteine-type peptidase activity"/>
    <property type="evidence" value="ECO:0007669"/>
    <property type="project" value="UniProtKB-KW"/>
</dbReference>
<evidence type="ECO:0000313" key="8">
    <source>
        <dbReference type="EMBL" id="ADD39961.1"/>
    </source>
</evidence>
<keyword evidence="5" id="KW-0175">Coiled coil</keyword>
<evidence type="ECO:0000313" key="9">
    <source>
        <dbReference type="Proteomes" id="UP000000844"/>
    </source>
</evidence>
<dbReference type="Proteomes" id="UP000000844">
    <property type="component" value="Chromosome"/>
</dbReference>
<dbReference type="HOGENOM" id="CLU_034085_1_0_11"/>
<keyword evidence="2" id="KW-0645">Protease</keyword>
<dbReference type="Pfam" id="PF00877">
    <property type="entry name" value="NLPC_P60"/>
    <property type="match status" value="1"/>
</dbReference>
<sequence>MTTPRSGAAKARRLVSVAVGIALILGFTAVPAEADPSVKELEKKIEKRAEELEGTIEDYNAAREDLDKTKKKIKKLDKKLAPYEKELDKLYDKAEPIVMAAYQGQGLTGPTAMLNSDSPEAFADKISALDGLSAGDAGLIGKVAKKARAYKSKKTDLEELKDEQDKKESDLSKAKKKIEKEIEDLQGDRKTTIKNETGADYVPDYVPGKRGEVVRHAMAQVDKPYVWAAAGPDGYDCSGLILDAYRQIGISLPHNAARQYGQATHIGKGDLQPGDPVFSNGLKHVTMYIGDGYVVHAPTFGQPVQVAKMDTAASPYYGAGTFL</sequence>
<dbReference type="PANTHER" id="PTHR47359">
    <property type="entry name" value="PEPTIDOGLYCAN DL-ENDOPEPTIDASE CWLO"/>
    <property type="match status" value="1"/>
</dbReference>
<dbReference type="Gene3D" id="3.90.1720.10">
    <property type="entry name" value="endopeptidase domain like (from Nostoc punctiforme)"/>
    <property type="match status" value="1"/>
</dbReference>
<accession>D3Q2Z1</accession>
<feature type="region of interest" description="Disordered" evidence="6">
    <location>
        <begin position="155"/>
        <end position="175"/>
    </location>
</feature>
<evidence type="ECO:0000256" key="2">
    <source>
        <dbReference type="ARBA" id="ARBA00022670"/>
    </source>
</evidence>
<proteinExistence type="inferred from homology"/>
<dbReference type="InterPro" id="IPR000064">
    <property type="entry name" value="NLP_P60_dom"/>
</dbReference>
<dbReference type="InterPro" id="IPR051794">
    <property type="entry name" value="PG_Endopeptidase_C40"/>
</dbReference>
<keyword evidence="3" id="KW-0378">Hydrolase</keyword>
<dbReference type="EMBL" id="CP001778">
    <property type="protein sequence ID" value="ADD39961.1"/>
    <property type="molecule type" value="Genomic_DNA"/>
</dbReference>
<feature type="domain" description="NlpC/P60" evidence="7">
    <location>
        <begin position="207"/>
        <end position="323"/>
    </location>
</feature>